<feature type="compositionally biased region" description="Basic and acidic residues" evidence="15">
    <location>
        <begin position="573"/>
        <end position="583"/>
    </location>
</feature>
<keyword evidence="18" id="KW-1185">Reference proteome</keyword>
<dbReference type="HOGENOM" id="CLU_001871_0_0_1"/>
<dbReference type="Gene3D" id="3.40.50.1820">
    <property type="entry name" value="alpha/beta hydrolase"/>
    <property type="match status" value="1"/>
</dbReference>
<keyword evidence="10" id="KW-1133">Transmembrane helix</keyword>
<evidence type="ECO:0000256" key="8">
    <source>
        <dbReference type="ARBA" id="ARBA00022837"/>
    </source>
</evidence>
<dbReference type="PANTHER" id="PTHR45792:SF7">
    <property type="entry name" value="PUTATIVE (AFU_ORTHOLOGUE AFUA_6G02710)-RELATED"/>
    <property type="match status" value="1"/>
</dbReference>
<keyword evidence="9" id="KW-0442">Lipid degradation</keyword>
<evidence type="ECO:0000256" key="4">
    <source>
        <dbReference type="ARBA" id="ARBA00022553"/>
    </source>
</evidence>
<dbReference type="EMBL" id="BAUL01000264">
    <property type="protein sequence ID" value="GAD98851.1"/>
    <property type="molecule type" value="Genomic_DNA"/>
</dbReference>
<evidence type="ECO:0000256" key="7">
    <source>
        <dbReference type="ARBA" id="ARBA00022801"/>
    </source>
</evidence>
<feature type="region of interest" description="Disordered" evidence="15">
    <location>
        <begin position="396"/>
        <end position="666"/>
    </location>
</feature>
<comment type="catalytic activity">
    <reaction evidence="13">
        <text>a 1,2-diacyl-sn-glycerol + H2O = a 2-acylglycerol + a fatty acid + H(+)</text>
        <dbReference type="Rhea" id="RHEA:33275"/>
        <dbReference type="ChEBI" id="CHEBI:15377"/>
        <dbReference type="ChEBI" id="CHEBI:15378"/>
        <dbReference type="ChEBI" id="CHEBI:17389"/>
        <dbReference type="ChEBI" id="CHEBI:17815"/>
        <dbReference type="ChEBI" id="CHEBI:28868"/>
        <dbReference type="EC" id="3.1.1.116"/>
    </reaction>
    <physiologicalReaction direction="left-to-right" evidence="13">
        <dbReference type="Rhea" id="RHEA:33276"/>
    </physiologicalReaction>
</comment>
<feature type="region of interest" description="Disordered" evidence="15">
    <location>
        <begin position="18"/>
        <end position="39"/>
    </location>
</feature>
<organism evidence="17 18">
    <name type="scientific">Byssochlamys spectabilis (strain No. 5 / NBRC 109023)</name>
    <name type="common">Paecilomyces variotii</name>
    <dbReference type="NCBI Taxonomy" id="1356009"/>
    <lineage>
        <taxon>Eukaryota</taxon>
        <taxon>Fungi</taxon>
        <taxon>Dikarya</taxon>
        <taxon>Ascomycota</taxon>
        <taxon>Pezizomycotina</taxon>
        <taxon>Eurotiomycetes</taxon>
        <taxon>Eurotiomycetidae</taxon>
        <taxon>Eurotiales</taxon>
        <taxon>Thermoascaceae</taxon>
        <taxon>Paecilomyces</taxon>
    </lineage>
</organism>
<dbReference type="OrthoDB" id="438440at2759"/>
<evidence type="ECO:0000256" key="15">
    <source>
        <dbReference type="SAM" id="MobiDB-lite"/>
    </source>
</evidence>
<evidence type="ECO:0000256" key="12">
    <source>
        <dbReference type="ARBA" id="ARBA00023136"/>
    </source>
</evidence>
<feature type="region of interest" description="Disordered" evidence="15">
    <location>
        <begin position="258"/>
        <end position="280"/>
    </location>
</feature>
<dbReference type="GO" id="GO:0005886">
    <property type="term" value="C:plasma membrane"/>
    <property type="evidence" value="ECO:0007669"/>
    <property type="project" value="UniProtKB-SubCell"/>
</dbReference>
<sequence length="1206" mass="131019">MSGHQDIKQALVHQDEIESNAEHDLDNPNNTTYGRHTSGNTLLPRPVASLVSLFTQSTSLSLRLGTLFGGAAIDGARVTTLTGLELSRAVIEGILTRAGRDIAIRSHGELGRQEAESLLERSLATLHSTVTSASFFASASFHLSSATLSSISNLSQNLLFALDAILGSTESSRAIAAIITLIRKEFNGMEIANEGEKVAVGDLLVGSIGFALLQRWGRRQTEREFREGGGEETVWDVVILDNGVRADVIGTQQLGYTSESQDNFDGESRRPSSFMSPGKDEETFEAVERDKASSAVLHHPHLDLSAESQHQISDEDIKRYIMSQLPRGCHASIKTETVTARTITVDIFDDDTEIAAPPGTMLIEERFHHDPSYTRGKEPRNAANAPKHTVVFRTALNRSQSADLRREELSDSPTLSGPEAGEERFISVDADNSNTRHSFPNGATDGEHSRRQGASVAHKRNRNKKPSNPALDPASDYPEEDTGKENPPPQERGEERQITSNTSRPVTHRRPRNKPSSSSLSGNEKGTFGKKSLSRIAQKVKQNPEERSENKKKIADKSGPKARSGRPSGTSQTKEKEPKDPGAERTTASHGLFRMPTSRSKPSSSAHHTPEPRVTPAVNRNKPQPRLPASPTSRSTPSPTARRHHPRDLHGRTPSRSDYYSVREKNRESFLAQTDSYSIRSVDTRPGSAVARTHLRSSSAMSATLSEKDMRVSADGDVRPGSSAIHRRSGSFAPSIYSLATAGSQASLILAPRPRRSAYDDQTALTELTRSGTVPGIFPANHLVHNVRRFCRFASASYGSSALKVMGISEVTKVVRSTHSDHHEHSSFSDHTGLPPSTILLSSFVDPEGGSNSKGETGTGFPLVHYLSIDHESKAIVLTLRGTWGFEDILTDMTCDYDDLEWQGKNWKVHKGMLASARRLLEGGGGRVMLTIKAALEEFVDYGVIFCGHSLGGGVASLLATLISEPNTGSNGPSFVTASSLSAARPLLLTADHREQAEAHMAYSLPAGRPIHVYAYGPPAVMSPFLRRATRGLITTVVNGQDVVPSLSLGILHDVHGVAQAFKTDTSGAKSHIRSRVWEALKQSITNKFYVNQPPIIVNAGEGAGDDAWAWAALKTLRAEMMAPKLVPPGEVFVVETMRVLQRDAFTSNVGNDGYLGRPATRVEFKYIRNVESLFSELRFGSGMLGDHNPARYEASLAALARGALD</sequence>
<proteinExistence type="predicted"/>
<dbReference type="PANTHER" id="PTHR45792">
    <property type="entry name" value="DIACYLGLYCEROL LIPASE HOMOLOG-RELATED"/>
    <property type="match status" value="1"/>
</dbReference>
<evidence type="ECO:0000313" key="18">
    <source>
        <dbReference type="Proteomes" id="UP000018001"/>
    </source>
</evidence>
<dbReference type="EC" id="3.1.1.116" evidence="14"/>
<evidence type="ECO:0000256" key="11">
    <source>
        <dbReference type="ARBA" id="ARBA00023098"/>
    </source>
</evidence>
<dbReference type="Pfam" id="PF01764">
    <property type="entry name" value="Lipase_3"/>
    <property type="match status" value="1"/>
</dbReference>
<accession>V5GA14</accession>
<dbReference type="Proteomes" id="UP000018001">
    <property type="component" value="Unassembled WGS sequence"/>
</dbReference>
<dbReference type="InterPro" id="IPR052214">
    <property type="entry name" value="DAG_Lipase-Related"/>
</dbReference>
<dbReference type="InterPro" id="IPR029058">
    <property type="entry name" value="AB_hydrolase_fold"/>
</dbReference>
<feature type="compositionally biased region" description="Polar residues" evidence="15">
    <location>
        <begin position="597"/>
        <end position="607"/>
    </location>
</feature>
<dbReference type="CDD" id="cd00519">
    <property type="entry name" value="Lipase_3"/>
    <property type="match status" value="1"/>
</dbReference>
<evidence type="ECO:0000256" key="6">
    <source>
        <dbReference type="ARBA" id="ARBA00022723"/>
    </source>
</evidence>
<feature type="compositionally biased region" description="Basic and acidic residues" evidence="15">
    <location>
        <begin position="706"/>
        <end position="718"/>
    </location>
</feature>
<protein>
    <recommendedName>
        <fullName evidence="14">sn-1-specific diacylglycerol lipase</fullName>
        <ecNumber evidence="14">3.1.1.116</ecNumber>
    </recommendedName>
</protein>
<keyword evidence="6" id="KW-0479">Metal-binding</keyword>
<evidence type="ECO:0000256" key="10">
    <source>
        <dbReference type="ARBA" id="ARBA00022989"/>
    </source>
</evidence>
<evidence type="ECO:0000256" key="1">
    <source>
        <dbReference type="ARBA" id="ARBA00001913"/>
    </source>
</evidence>
<keyword evidence="12" id="KW-0472">Membrane</keyword>
<comment type="subcellular location">
    <subcellularLocation>
        <location evidence="2">Cell membrane</location>
        <topology evidence="2">Multi-pass membrane protein</topology>
    </subcellularLocation>
</comment>
<dbReference type="GO" id="GO:0046340">
    <property type="term" value="P:diacylglycerol catabolic process"/>
    <property type="evidence" value="ECO:0007669"/>
    <property type="project" value="TreeGrafter"/>
</dbReference>
<feature type="compositionally biased region" description="Low complexity" evidence="15">
    <location>
        <begin position="629"/>
        <end position="640"/>
    </location>
</feature>
<evidence type="ECO:0000256" key="14">
    <source>
        <dbReference type="ARBA" id="ARBA00026104"/>
    </source>
</evidence>
<feature type="compositionally biased region" description="Basic and acidic residues" evidence="15">
    <location>
        <begin position="542"/>
        <end position="559"/>
    </location>
</feature>
<dbReference type="GO" id="GO:0016298">
    <property type="term" value="F:lipase activity"/>
    <property type="evidence" value="ECO:0007669"/>
    <property type="project" value="TreeGrafter"/>
</dbReference>
<keyword evidence="7" id="KW-0378">Hydrolase</keyword>
<comment type="cofactor">
    <cofactor evidence="1">
        <name>Ca(2+)</name>
        <dbReference type="ChEBI" id="CHEBI:29108"/>
    </cofactor>
</comment>
<dbReference type="InParanoid" id="V5GA14"/>
<evidence type="ECO:0000256" key="9">
    <source>
        <dbReference type="ARBA" id="ARBA00022963"/>
    </source>
</evidence>
<keyword evidence="3" id="KW-1003">Cell membrane</keyword>
<evidence type="ECO:0000259" key="16">
    <source>
        <dbReference type="Pfam" id="PF01764"/>
    </source>
</evidence>
<evidence type="ECO:0000256" key="13">
    <source>
        <dbReference type="ARBA" id="ARBA00024531"/>
    </source>
</evidence>
<gene>
    <name evidence="17" type="ORF">PVAR5_7553</name>
</gene>
<dbReference type="InterPro" id="IPR002921">
    <property type="entry name" value="Fungal_lipase-type"/>
</dbReference>
<dbReference type="GO" id="GO:0046872">
    <property type="term" value="F:metal ion binding"/>
    <property type="evidence" value="ECO:0007669"/>
    <property type="project" value="UniProtKB-KW"/>
</dbReference>
<dbReference type="SUPFAM" id="SSF53474">
    <property type="entry name" value="alpha/beta-Hydrolases"/>
    <property type="match status" value="1"/>
</dbReference>
<reference evidence="18" key="1">
    <citation type="journal article" date="2014" name="Genome Announc.">
        <title>Draft genome sequence of the formaldehyde-resistant fungus Byssochlamys spectabilis No. 5 (anamorph Paecilomyces variotii No. 5) (NBRC109023).</title>
        <authorList>
            <person name="Oka T."/>
            <person name="Ekino K."/>
            <person name="Fukuda K."/>
            <person name="Nomura Y."/>
        </authorList>
    </citation>
    <scope>NUCLEOTIDE SEQUENCE [LARGE SCALE GENOMIC DNA]</scope>
    <source>
        <strain evidence="18">No. 5 / NBRC 109023</strain>
    </source>
</reference>
<comment type="caution">
    <text evidence="17">The sequence shown here is derived from an EMBL/GenBank/DDBJ whole genome shotgun (WGS) entry which is preliminary data.</text>
</comment>
<keyword evidence="4" id="KW-0597">Phosphoprotein</keyword>
<feature type="compositionally biased region" description="Polar residues" evidence="15">
    <location>
        <begin position="27"/>
        <end position="39"/>
    </location>
</feature>
<evidence type="ECO:0000313" key="17">
    <source>
        <dbReference type="EMBL" id="GAD98851.1"/>
    </source>
</evidence>
<dbReference type="GO" id="GO:0019369">
    <property type="term" value="P:arachidonate metabolic process"/>
    <property type="evidence" value="ECO:0007669"/>
    <property type="project" value="TreeGrafter"/>
</dbReference>
<feature type="domain" description="Fungal lipase-type" evidence="16">
    <location>
        <begin position="877"/>
        <end position="967"/>
    </location>
</feature>
<keyword evidence="5" id="KW-0812">Transmembrane</keyword>
<keyword evidence="8" id="KW-0106">Calcium</keyword>
<evidence type="ECO:0000256" key="2">
    <source>
        <dbReference type="ARBA" id="ARBA00004651"/>
    </source>
</evidence>
<evidence type="ECO:0000256" key="3">
    <source>
        <dbReference type="ARBA" id="ARBA00022475"/>
    </source>
</evidence>
<name>V5GA14_BYSSN</name>
<feature type="compositionally biased region" description="Polar residues" evidence="15">
    <location>
        <begin position="514"/>
        <end position="524"/>
    </location>
</feature>
<dbReference type="eggNOG" id="KOG2088">
    <property type="taxonomic scope" value="Eukaryota"/>
</dbReference>
<feature type="region of interest" description="Disordered" evidence="15">
    <location>
        <begin position="700"/>
        <end position="726"/>
    </location>
</feature>
<keyword evidence="11" id="KW-0443">Lipid metabolism</keyword>
<evidence type="ECO:0000256" key="5">
    <source>
        <dbReference type="ARBA" id="ARBA00022692"/>
    </source>
</evidence>
<dbReference type="AlphaFoldDB" id="V5GA14"/>